<name>A0A4Q0MCV5_9SPHI</name>
<dbReference type="NCBIfam" id="TIGR00022">
    <property type="entry name" value="YhcH/YjgK/YiaL family protein"/>
    <property type="match status" value="1"/>
</dbReference>
<dbReference type="Gene3D" id="2.60.120.370">
    <property type="entry name" value="YhcH/YjgK/YiaL"/>
    <property type="match status" value="1"/>
</dbReference>
<dbReference type="SUPFAM" id="SSF51197">
    <property type="entry name" value="Clavaminate synthase-like"/>
    <property type="match status" value="1"/>
</dbReference>
<proteinExistence type="predicted"/>
<dbReference type="Proteomes" id="UP000290848">
    <property type="component" value="Unassembled WGS sequence"/>
</dbReference>
<keyword evidence="1" id="KW-0732">Signal</keyword>
<accession>A0A4Q0MCV5</accession>
<gene>
    <name evidence="2" type="ORF">EKH83_05745</name>
</gene>
<organism evidence="2 3">
    <name type="scientific">Arcticibacter tournemirensis</name>
    <dbReference type="NCBI Taxonomy" id="699437"/>
    <lineage>
        <taxon>Bacteria</taxon>
        <taxon>Pseudomonadati</taxon>
        <taxon>Bacteroidota</taxon>
        <taxon>Sphingobacteriia</taxon>
        <taxon>Sphingobacteriales</taxon>
        <taxon>Sphingobacteriaceae</taxon>
        <taxon>Arcticibacter</taxon>
    </lineage>
</organism>
<dbReference type="PANTHER" id="PTHR34986">
    <property type="entry name" value="EVOLVED BETA-GALACTOSIDASE SUBUNIT BETA"/>
    <property type="match status" value="1"/>
</dbReference>
<dbReference type="PANTHER" id="PTHR34986:SF1">
    <property type="entry name" value="PROTEIN YIAL"/>
    <property type="match status" value="1"/>
</dbReference>
<dbReference type="GO" id="GO:0005829">
    <property type="term" value="C:cytosol"/>
    <property type="evidence" value="ECO:0007669"/>
    <property type="project" value="TreeGrafter"/>
</dbReference>
<feature type="signal peptide" evidence="1">
    <location>
        <begin position="1"/>
        <end position="23"/>
    </location>
</feature>
<comment type="caution">
    <text evidence="2">The sequence shown here is derived from an EMBL/GenBank/DDBJ whole genome shotgun (WGS) entry which is preliminary data.</text>
</comment>
<dbReference type="EMBL" id="RXOC01000003">
    <property type="protein sequence ID" value="RXF71197.1"/>
    <property type="molecule type" value="Genomic_DNA"/>
</dbReference>
<dbReference type="AlphaFoldDB" id="A0A4Q0MCV5"/>
<reference evidence="2 3" key="1">
    <citation type="submission" date="2018-12" db="EMBL/GenBank/DDBJ databases">
        <title>The Draft Genome Sequence of the Soil Bacterium Pedobacter tournemirensis R1.</title>
        <authorList>
            <person name="He J."/>
        </authorList>
    </citation>
    <scope>NUCLEOTIDE SEQUENCE [LARGE SCALE GENOMIC DNA]</scope>
    <source>
        <strain evidence="2 3">R1</strain>
    </source>
</reference>
<dbReference type="Pfam" id="PF04074">
    <property type="entry name" value="DUF386"/>
    <property type="match status" value="1"/>
</dbReference>
<dbReference type="PROSITE" id="PS51257">
    <property type="entry name" value="PROKAR_LIPOPROTEIN"/>
    <property type="match status" value="1"/>
</dbReference>
<feature type="chain" id="PRO_5020310968" evidence="1">
    <location>
        <begin position="24"/>
        <end position="197"/>
    </location>
</feature>
<sequence length="197" mass="23210">MKRCFLQQGILFFCVAMMLSACSSVRQTEKWFRHGKWYNGMKLYPHVFVNRHEFESQYNKNKAWWDSAFKFLKETDFDKIAPGKYPLDSNNVYVNVTVGPMRDFENTKWESHRHTIDLQYTYKGTEKMGVAPVSKARVIDPYNEKKDVAIYDADGKFYLTAPDTFFLFFPGDAHRPNIKVNEDNAVKKIVVKIRYTD</sequence>
<protein>
    <submittedName>
        <fullName evidence="2">DUF386 domain-containing protein</fullName>
    </submittedName>
</protein>
<dbReference type="InterPro" id="IPR037012">
    <property type="entry name" value="NanQ/TabA/YiaL_sf"/>
</dbReference>
<dbReference type="InterPro" id="IPR004375">
    <property type="entry name" value="NanQ/TabA/YiaL"/>
</dbReference>
<evidence type="ECO:0000313" key="2">
    <source>
        <dbReference type="EMBL" id="RXF71197.1"/>
    </source>
</evidence>
<evidence type="ECO:0000256" key="1">
    <source>
        <dbReference type="SAM" id="SignalP"/>
    </source>
</evidence>
<evidence type="ECO:0000313" key="3">
    <source>
        <dbReference type="Proteomes" id="UP000290848"/>
    </source>
</evidence>